<dbReference type="EMBL" id="BMOO01000002">
    <property type="protein sequence ID" value="GGM61607.1"/>
    <property type="molecule type" value="Genomic_DNA"/>
</dbReference>
<dbReference type="AlphaFoldDB" id="A0A830FQN6"/>
<evidence type="ECO:0000313" key="5">
    <source>
        <dbReference type="EMBL" id="MBP1954501.1"/>
    </source>
</evidence>
<dbReference type="InterPro" id="IPR056798">
    <property type="entry name" value="ADH_Fe_C"/>
</dbReference>
<sequence>MDEHIGAEGFRFDYRPPAIRFGASATSELGAELDAHGVERALVVAGTTTGTVPAVIEPVVDGADGRTGEVFAETTPEKRLDTALDGARRYDETDADGVVALGGGSSLDVAKAVRALAASDDRAAAVRAFAESGSLPVPDTLPPLVVVPTTLAGADLTHVAGLRTTPESGHVESAVDGGLSDPRLMPDAAVYDPGLVATTPEGVLAASAMNGFDKGVEALYARAATPVTDGTAMRGLSLLREALPTLRGDDPAYGDAVRGTILVQYGISRPDASTLALVHAFGHGLTTHSSIQQGAAHAIIAPHALAYLFERGPCRRDLLADALGVDSATDPAAGVVEAVTAVRDGLDLPTRLRDVADIAADDLADIAATTAADRLVENVPTGIDTSAAALEDVVRAAW</sequence>
<evidence type="ECO:0000259" key="3">
    <source>
        <dbReference type="Pfam" id="PF25137"/>
    </source>
</evidence>
<evidence type="ECO:0000313" key="6">
    <source>
        <dbReference type="Proteomes" id="UP000614609"/>
    </source>
</evidence>
<evidence type="ECO:0000259" key="2">
    <source>
        <dbReference type="Pfam" id="PF00465"/>
    </source>
</evidence>
<keyword evidence="6" id="KW-1185">Reference proteome</keyword>
<reference evidence="4" key="1">
    <citation type="journal article" date="2014" name="Int. J. Syst. Evol. Microbiol.">
        <title>Complete genome sequence of Corynebacterium casei LMG S-19264T (=DSM 44701T), isolated from a smear-ripened cheese.</title>
        <authorList>
            <consortium name="US DOE Joint Genome Institute (JGI-PGF)"/>
            <person name="Walter F."/>
            <person name="Albersmeier A."/>
            <person name="Kalinowski J."/>
            <person name="Ruckert C."/>
        </authorList>
    </citation>
    <scope>NUCLEOTIDE SEQUENCE</scope>
    <source>
        <strain evidence="4">JCM 16108</strain>
    </source>
</reference>
<dbReference type="EC" id="1.1.1.1" evidence="5"/>
<dbReference type="RefSeq" id="WP_188870410.1">
    <property type="nucleotide sequence ID" value="NZ_BMOO01000002.1"/>
</dbReference>
<dbReference type="GO" id="GO:0004022">
    <property type="term" value="F:alcohol dehydrogenase (NAD+) activity"/>
    <property type="evidence" value="ECO:0007669"/>
    <property type="project" value="UniProtKB-EC"/>
</dbReference>
<accession>A0A830FQN6</accession>
<name>A0A830FQN6_9EURY</name>
<keyword evidence="1 5" id="KW-0560">Oxidoreductase</keyword>
<reference evidence="4" key="2">
    <citation type="submission" date="2020-09" db="EMBL/GenBank/DDBJ databases">
        <authorList>
            <person name="Sun Q."/>
            <person name="Ohkuma M."/>
        </authorList>
    </citation>
    <scope>NUCLEOTIDE SEQUENCE</scope>
    <source>
        <strain evidence="4">JCM 16108</strain>
    </source>
</reference>
<dbReference type="Gene3D" id="3.40.50.1970">
    <property type="match status" value="1"/>
</dbReference>
<organism evidence="4 6">
    <name type="scientific">Halarchaeum rubridurum</name>
    <dbReference type="NCBI Taxonomy" id="489911"/>
    <lineage>
        <taxon>Archaea</taxon>
        <taxon>Methanobacteriati</taxon>
        <taxon>Methanobacteriota</taxon>
        <taxon>Stenosarchaea group</taxon>
        <taxon>Halobacteria</taxon>
        <taxon>Halobacteriales</taxon>
        <taxon>Halobacteriaceae</taxon>
    </lineage>
</organism>
<dbReference type="Pfam" id="PF00465">
    <property type="entry name" value="Fe-ADH"/>
    <property type="match status" value="1"/>
</dbReference>
<dbReference type="Pfam" id="PF25137">
    <property type="entry name" value="ADH_Fe_C"/>
    <property type="match status" value="1"/>
</dbReference>
<dbReference type="EMBL" id="JAGGKO010000002">
    <property type="protein sequence ID" value="MBP1954501.1"/>
    <property type="molecule type" value="Genomic_DNA"/>
</dbReference>
<dbReference type="Proteomes" id="UP000765891">
    <property type="component" value="Unassembled WGS sequence"/>
</dbReference>
<gene>
    <name evidence="4" type="ORF">GCM10009017_09570</name>
    <name evidence="5" type="ORF">J2752_001413</name>
</gene>
<dbReference type="Gene3D" id="1.20.1090.10">
    <property type="entry name" value="Dehydroquinate synthase-like - alpha domain"/>
    <property type="match status" value="1"/>
</dbReference>
<dbReference type="InterPro" id="IPR001670">
    <property type="entry name" value="ADH_Fe/GldA"/>
</dbReference>
<dbReference type="Proteomes" id="UP000614609">
    <property type="component" value="Unassembled WGS sequence"/>
</dbReference>
<dbReference type="PANTHER" id="PTHR11496">
    <property type="entry name" value="ALCOHOL DEHYDROGENASE"/>
    <property type="match status" value="1"/>
</dbReference>
<proteinExistence type="predicted"/>
<protein>
    <submittedName>
        <fullName evidence="4">Alcohol dehydrogenase</fullName>
        <ecNumber evidence="5">1.1.1.1</ecNumber>
    </submittedName>
</protein>
<dbReference type="PANTHER" id="PTHR11496:SF83">
    <property type="entry name" value="HYDROXYACID-OXOACID TRANSHYDROGENASE, MITOCHONDRIAL"/>
    <property type="match status" value="1"/>
</dbReference>
<dbReference type="InterPro" id="IPR039697">
    <property type="entry name" value="Alcohol_dehydrogenase_Fe"/>
</dbReference>
<dbReference type="GO" id="GO:0046872">
    <property type="term" value="F:metal ion binding"/>
    <property type="evidence" value="ECO:0007669"/>
    <property type="project" value="InterPro"/>
</dbReference>
<reference evidence="5" key="3">
    <citation type="submission" date="2021-03" db="EMBL/GenBank/DDBJ databases">
        <title>Genomic Encyclopedia of Type Strains, Phase IV (KMG-IV): sequencing the most valuable type-strain genomes for metagenomic binning, comparative biology and taxonomic classification.</title>
        <authorList>
            <person name="Goeker M."/>
        </authorList>
    </citation>
    <scope>NUCLEOTIDE SEQUENCE</scope>
    <source>
        <strain evidence="5">DSM 22443</strain>
    </source>
</reference>
<dbReference type="OrthoDB" id="57329at2157"/>
<dbReference type="SUPFAM" id="SSF56796">
    <property type="entry name" value="Dehydroquinate synthase-like"/>
    <property type="match status" value="1"/>
</dbReference>
<comment type="caution">
    <text evidence="4">The sequence shown here is derived from an EMBL/GenBank/DDBJ whole genome shotgun (WGS) entry which is preliminary data.</text>
</comment>
<evidence type="ECO:0000256" key="1">
    <source>
        <dbReference type="ARBA" id="ARBA00023002"/>
    </source>
</evidence>
<feature type="domain" description="Alcohol dehydrogenase iron-type/glycerol dehydrogenase GldA" evidence="2">
    <location>
        <begin position="16"/>
        <end position="193"/>
    </location>
</feature>
<feature type="domain" description="Fe-containing alcohol dehydrogenase-like C-terminal" evidence="3">
    <location>
        <begin position="205"/>
        <end position="382"/>
    </location>
</feature>
<evidence type="ECO:0000313" key="4">
    <source>
        <dbReference type="EMBL" id="GGM61607.1"/>
    </source>
</evidence>